<dbReference type="AlphaFoldDB" id="A0A2P8QZT7"/>
<dbReference type="RefSeq" id="WP_106871835.1">
    <property type="nucleotide sequence ID" value="NZ_CP053841.1"/>
</dbReference>
<dbReference type="PANTHER" id="PTHR30399">
    <property type="entry name" value="UNCHARACTERIZED PROTEIN YGJP"/>
    <property type="match status" value="1"/>
</dbReference>
<dbReference type="Pfam" id="PF01863">
    <property type="entry name" value="YgjP-like"/>
    <property type="match status" value="1"/>
</dbReference>
<proteinExistence type="predicted"/>
<accession>A0A2P8QZT7</accession>
<evidence type="ECO:0000313" key="2">
    <source>
        <dbReference type="EMBL" id="PSM51750.1"/>
    </source>
</evidence>
<organism evidence="2 3">
    <name type="scientific">Campylobacter blaseri</name>
    <dbReference type="NCBI Taxonomy" id="2042961"/>
    <lineage>
        <taxon>Bacteria</taxon>
        <taxon>Pseudomonadati</taxon>
        <taxon>Campylobacterota</taxon>
        <taxon>Epsilonproteobacteria</taxon>
        <taxon>Campylobacterales</taxon>
        <taxon>Campylobacteraceae</taxon>
        <taxon>Campylobacter</taxon>
    </lineage>
</organism>
<dbReference type="CDD" id="cd07344">
    <property type="entry name" value="M48_yhfN_like"/>
    <property type="match status" value="1"/>
</dbReference>
<comment type="caution">
    <text evidence="2">The sequence shown here is derived from an EMBL/GenBank/DDBJ whole genome shotgun (WGS) entry which is preliminary data.</text>
</comment>
<keyword evidence="3" id="KW-1185">Reference proteome</keyword>
<sequence>MLPNILKFEDYEINIKYKKMKYARLKVDKESNIYLSLPLRFPDYQALNFIKKNETWIQKTITKNKNRALPKDKTYLKGVIYTLKFDENFKRVEVANDTILAPNLEIFMKFKKEFAKKEFMKFIEIYKPLVKKDVNRVVVRDMKTRWGSCNSKKGYINLALKLIEKSPDIIEYVVLHELTHLIYPHHQKSFYDFIKKIMPDYKDREKKLKY</sequence>
<dbReference type="InterPro" id="IPR053136">
    <property type="entry name" value="UTP_pyrophosphatase-like"/>
</dbReference>
<evidence type="ECO:0000313" key="3">
    <source>
        <dbReference type="Proteomes" id="UP000240535"/>
    </source>
</evidence>
<protein>
    <recommendedName>
        <fullName evidence="1">YgjP-like metallopeptidase domain-containing protein</fullName>
    </recommendedName>
</protein>
<dbReference type="Gene3D" id="3.30.2010.10">
    <property type="entry name" value="Metalloproteases ('zincins'), catalytic domain"/>
    <property type="match status" value="1"/>
</dbReference>
<gene>
    <name evidence="2" type="ORF">CQ405_06370</name>
</gene>
<name>A0A2P8QZT7_9BACT</name>
<evidence type="ECO:0000259" key="1">
    <source>
        <dbReference type="Pfam" id="PF01863"/>
    </source>
</evidence>
<dbReference type="Proteomes" id="UP000240535">
    <property type="component" value="Unassembled WGS sequence"/>
</dbReference>
<dbReference type="OrthoDB" id="5321643at2"/>
<feature type="domain" description="YgjP-like metallopeptidase" evidence="1">
    <location>
        <begin position="21"/>
        <end position="209"/>
    </location>
</feature>
<dbReference type="EMBL" id="PDHH01000005">
    <property type="protein sequence ID" value="PSM51750.1"/>
    <property type="molecule type" value="Genomic_DNA"/>
</dbReference>
<dbReference type="PANTHER" id="PTHR30399:SF1">
    <property type="entry name" value="UTP PYROPHOSPHATASE"/>
    <property type="match status" value="1"/>
</dbReference>
<reference evidence="3" key="1">
    <citation type="submission" date="2017-10" db="EMBL/GenBank/DDBJ databases">
        <title>Campylobacter species from seals.</title>
        <authorList>
            <person name="Gilbert M.J."/>
            <person name="Zomer A.L."/>
            <person name="Timmerman A.J."/>
            <person name="Duim B."/>
            <person name="Wagenaar J.A."/>
        </authorList>
    </citation>
    <scope>NUCLEOTIDE SEQUENCE [LARGE SCALE GENOMIC DNA]</scope>
    <source>
        <strain evidence="3">17S00004-5</strain>
    </source>
</reference>
<dbReference type="InterPro" id="IPR002725">
    <property type="entry name" value="YgjP-like_metallopeptidase"/>
</dbReference>